<evidence type="ECO:0000256" key="1">
    <source>
        <dbReference type="ARBA" id="ARBA00001946"/>
    </source>
</evidence>
<evidence type="ECO:0000313" key="9">
    <source>
        <dbReference type="EMBL" id="QEL15739.1"/>
    </source>
</evidence>
<dbReference type="Pfam" id="PF01850">
    <property type="entry name" value="PIN"/>
    <property type="match status" value="1"/>
</dbReference>
<dbReference type="GO" id="GO:0016787">
    <property type="term" value="F:hydrolase activity"/>
    <property type="evidence" value="ECO:0007669"/>
    <property type="project" value="UniProtKB-KW"/>
</dbReference>
<evidence type="ECO:0000259" key="8">
    <source>
        <dbReference type="Pfam" id="PF01850"/>
    </source>
</evidence>
<name>A0A5C1A8S2_9BACT</name>
<dbReference type="Gene3D" id="3.40.50.1010">
    <property type="entry name" value="5'-nuclease"/>
    <property type="match status" value="1"/>
</dbReference>
<evidence type="ECO:0000313" key="10">
    <source>
        <dbReference type="Proteomes" id="UP000324974"/>
    </source>
</evidence>
<feature type="domain" description="PIN" evidence="8">
    <location>
        <begin position="12"/>
        <end position="104"/>
    </location>
</feature>
<dbReference type="AlphaFoldDB" id="A0A5C1A8S2"/>
<dbReference type="InterPro" id="IPR029060">
    <property type="entry name" value="PIN-like_dom_sf"/>
</dbReference>
<dbReference type="PANTHER" id="PTHR33653:SF1">
    <property type="entry name" value="RIBONUCLEASE VAPC2"/>
    <property type="match status" value="1"/>
</dbReference>
<sequence>MREEYQLLLIEPKPGICVVTVGELRSLAYQWAWEGTKRSQMEFALGYFEIVDVNDPRVLEYYAVMDSTLERQGQSLGKNDLWIAAATKATGARLLTTDRDFDRLSPTFLDRDWIDPNTR</sequence>
<organism evidence="9 10">
    <name type="scientific">Limnoglobus roseus</name>
    <dbReference type="NCBI Taxonomy" id="2598579"/>
    <lineage>
        <taxon>Bacteria</taxon>
        <taxon>Pseudomonadati</taxon>
        <taxon>Planctomycetota</taxon>
        <taxon>Planctomycetia</taxon>
        <taxon>Gemmatales</taxon>
        <taxon>Gemmataceae</taxon>
        <taxon>Limnoglobus</taxon>
    </lineage>
</organism>
<dbReference type="GO" id="GO:0004518">
    <property type="term" value="F:nuclease activity"/>
    <property type="evidence" value="ECO:0007669"/>
    <property type="project" value="UniProtKB-KW"/>
</dbReference>
<dbReference type="EMBL" id="CP042425">
    <property type="protein sequence ID" value="QEL15739.1"/>
    <property type="molecule type" value="Genomic_DNA"/>
</dbReference>
<keyword evidence="5" id="KW-0378">Hydrolase</keyword>
<protein>
    <recommendedName>
        <fullName evidence="8">PIN domain-containing protein</fullName>
    </recommendedName>
</protein>
<evidence type="ECO:0000256" key="3">
    <source>
        <dbReference type="ARBA" id="ARBA00022722"/>
    </source>
</evidence>
<comment type="cofactor">
    <cofactor evidence="1">
        <name>Mg(2+)</name>
        <dbReference type="ChEBI" id="CHEBI:18420"/>
    </cofactor>
</comment>
<evidence type="ECO:0000256" key="6">
    <source>
        <dbReference type="ARBA" id="ARBA00022842"/>
    </source>
</evidence>
<dbReference type="PANTHER" id="PTHR33653">
    <property type="entry name" value="RIBONUCLEASE VAPC2"/>
    <property type="match status" value="1"/>
</dbReference>
<keyword evidence="10" id="KW-1185">Reference proteome</keyword>
<proteinExistence type="inferred from homology"/>
<evidence type="ECO:0000256" key="2">
    <source>
        <dbReference type="ARBA" id="ARBA00022649"/>
    </source>
</evidence>
<dbReference type="SUPFAM" id="SSF88723">
    <property type="entry name" value="PIN domain-like"/>
    <property type="match status" value="1"/>
</dbReference>
<evidence type="ECO:0000256" key="4">
    <source>
        <dbReference type="ARBA" id="ARBA00022723"/>
    </source>
</evidence>
<keyword evidence="2" id="KW-1277">Toxin-antitoxin system</keyword>
<accession>A0A5C1A8S2</accession>
<dbReference type="GO" id="GO:0046872">
    <property type="term" value="F:metal ion binding"/>
    <property type="evidence" value="ECO:0007669"/>
    <property type="project" value="UniProtKB-KW"/>
</dbReference>
<reference evidence="10" key="1">
    <citation type="submission" date="2019-08" db="EMBL/GenBank/DDBJ databases">
        <title>Limnoglobus roseus gen. nov., sp. nov., a novel freshwater planctomycete with a giant genome from the family Gemmataceae.</title>
        <authorList>
            <person name="Kulichevskaya I.S."/>
            <person name="Naumoff D.G."/>
            <person name="Miroshnikov K."/>
            <person name="Ivanova A."/>
            <person name="Philippov D.A."/>
            <person name="Hakobyan A."/>
            <person name="Rijpstra I.C."/>
            <person name="Sinninghe Damste J.S."/>
            <person name="Liesack W."/>
            <person name="Dedysh S.N."/>
        </authorList>
    </citation>
    <scope>NUCLEOTIDE SEQUENCE [LARGE SCALE GENOMIC DNA]</scope>
    <source>
        <strain evidence="10">PX52</strain>
    </source>
</reference>
<dbReference type="KEGG" id="lrs:PX52LOC_02674"/>
<comment type="similarity">
    <text evidence="7">Belongs to the PINc/VapC protein family.</text>
</comment>
<dbReference type="InterPro" id="IPR050556">
    <property type="entry name" value="Type_II_TA_system_RNase"/>
</dbReference>
<evidence type="ECO:0000256" key="5">
    <source>
        <dbReference type="ARBA" id="ARBA00022801"/>
    </source>
</evidence>
<gene>
    <name evidence="9" type="ORF">PX52LOC_02674</name>
</gene>
<keyword evidence="6" id="KW-0460">Magnesium</keyword>
<dbReference type="InterPro" id="IPR002716">
    <property type="entry name" value="PIN_dom"/>
</dbReference>
<dbReference type="CDD" id="cd09881">
    <property type="entry name" value="PIN_VapC4-5_FitB-like"/>
    <property type="match status" value="1"/>
</dbReference>
<evidence type="ECO:0000256" key="7">
    <source>
        <dbReference type="ARBA" id="ARBA00038093"/>
    </source>
</evidence>
<dbReference type="OrthoDB" id="290417at2"/>
<keyword evidence="3" id="KW-0540">Nuclease</keyword>
<keyword evidence="4" id="KW-0479">Metal-binding</keyword>
<dbReference type="Proteomes" id="UP000324974">
    <property type="component" value="Chromosome"/>
</dbReference>